<name>A0ABU0YS71_9PROT</name>
<comment type="caution">
    <text evidence="2">The sequence shown here is derived from an EMBL/GenBank/DDBJ whole genome shotgun (WGS) entry which is preliminary data.</text>
</comment>
<evidence type="ECO:0000259" key="1">
    <source>
        <dbReference type="PROSITE" id="PS50104"/>
    </source>
</evidence>
<dbReference type="SMART" id="SM00255">
    <property type="entry name" value="TIR"/>
    <property type="match status" value="1"/>
</dbReference>
<gene>
    <name evidence="2" type="ORF">Q8A70_22935</name>
</gene>
<reference evidence="3" key="1">
    <citation type="submission" date="2023-08" db="EMBL/GenBank/DDBJ databases">
        <title>Rhodospirillaceae gen. nov., a novel taxon isolated from the Yangtze River Yuezi River estuary sludge.</title>
        <authorList>
            <person name="Ruan L."/>
        </authorList>
    </citation>
    <scope>NUCLEOTIDE SEQUENCE [LARGE SCALE GENOMIC DNA]</scope>
    <source>
        <strain evidence="3">R-7</strain>
    </source>
</reference>
<accession>A0ABU0YS71</accession>
<keyword evidence="2" id="KW-0675">Receptor</keyword>
<keyword evidence="3" id="KW-1185">Reference proteome</keyword>
<evidence type="ECO:0000313" key="2">
    <source>
        <dbReference type="EMBL" id="MDQ7250563.1"/>
    </source>
</evidence>
<feature type="domain" description="TIR" evidence="1">
    <location>
        <begin position="1"/>
        <end position="130"/>
    </location>
</feature>
<sequence length="322" mass="36215">MKAFVSYSHRDTWALERLKAHTSTLRRDGLIETWSDLEIPPGGEIDEHVADALAQCDLFIPLISADFLNSFYCYEIELARAIDRYDRGEIQIVPVVVEPCDWKGPLRRFKALPKDGKPITEFTNQNTAFLDVSAGLRTICEAGLARPLPMATPKGDAPKQDPSSSQRKYRLKKTFDAIDRSDFVSEGFDVVRSYFEHAIAEINDVEGLKGRFRAMSDRAFTCTVTNAHHQRGTANITVHSGSANRMLGDIYWSFNPDASDNTANGSFNVGNDDYELFWTDRDFSRGGGREDAEHLTAREAAERLWNRFVEQAGISYAGDDQD</sequence>
<evidence type="ECO:0000313" key="3">
    <source>
        <dbReference type="Proteomes" id="UP001230156"/>
    </source>
</evidence>
<dbReference type="EMBL" id="JAUYVI010000007">
    <property type="protein sequence ID" value="MDQ7250563.1"/>
    <property type="molecule type" value="Genomic_DNA"/>
</dbReference>
<dbReference type="InterPro" id="IPR000157">
    <property type="entry name" value="TIR_dom"/>
</dbReference>
<dbReference type="Proteomes" id="UP001230156">
    <property type="component" value="Unassembled WGS sequence"/>
</dbReference>
<dbReference type="InterPro" id="IPR035897">
    <property type="entry name" value="Toll_tir_struct_dom_sf"/>
</dbReference>
<dbReference type="SUPFAM" id="SSF52200">
    <property type="entry name" value="Toll/Interleukin receptor TIR domain"/>
    <property type="match status" value="1"/>
</dbReference>
<organism evidence="2 3">
    <name type="scientific">Dongia sedimenti</name>
    <dbReference type="NCBI Taxonomy" id="3064282"/>
    <lineage>
        <taxon>Bacteria</taxon>
        <taxon>Pseudomonadati</taxon>
        <taxon>Pseudomonadota</taxon>
        <taxon>Alphaproteobacteria</taxon>
        <taxon>Rhodospirillales</taxon>
        <taxon>Dongiaceae</taxon>
        <taxon>Dongia</taxon>
    </lineage>
</organism>
<dbReference type="PROSITE" id="PS50104">
    <property type="entry name" value="TIR"/>
    <property type="match status" value="1"/>
</dbReference>
<proteinExistence type="predicted"/>
<dbReference type="RefSeq" id="WP_379959992.1">
    <property type="nucleotide sequence ID" value="NZ_JAUYVI010000007.1"/>
</dbReference>
<protein>
    <submittedName>
        <fullName evidence="2">Toll/interleukin-1 receptor domain-containing protein</fullName>
    </submittedName>
</protein>
<dbReference type="Pfam" id="PF13676">
    <property type="entry name" value="TIR_2"/>
    <property type="match status" value="1"/>
</dbReference>
<dbReference type="Gene3D" id="3.40.50.10140">
    <property type="entry name" value="Toll/interleukin-1 receptor homology (TIR) domain"/>
    <property type="match status" value="1"/>
</dbReference>